<dbReference type="HOGENOM" id="CLU_001265_30_5_1"/>
<evidence type="ECO:0000256" key="2">
    <source>
        <dbReference type="ARBA" id="ARBA00022448"/>
    </source>
</evidence>
<keyword evidence="4 7" id="KW-1133">Transmembrane helix</keyword>
<keyword evidence="2 6" id="KW-0813">Transport</keyword>
<dbReference type="PANTHER" id="PTHR23503">
    <property type="entry name" value="SOLUTE CARRIER FAMILY 2"/>
    <property type="match status" value="1"/>
</dbReference>
<evidence type="ECO:0000256" key="3">
    <source>
        <dbReference type="ARBA" id="ARBA00022692"/>
    </source>
</evidence>
<dbReference type="GO" id="GO:0015149">
    <property type="term" value="F:hexose transmembrane transporter activity"/>
    <property type="evidence" value="ECO:0007669"/>
    <property type="project" value="TreeGrafter"/>
</dbReference>
<evidence type="ECO:0000259" key="8">
    <source>
        <dbReference type="PROSITE" id="PS50850"/>
    </source>
</evidence>
<evidence type="ECO:0000256" key="4">
    <source>
        <dbReference type="ARBA" id="ARBA00022989"/>
    </source>
</evidence>
<accession>T1JC15</accession>
<dbReference type="Pfam" id="PF00083">
    <property type="entry name" value="Sugar_tr"/>
    <property type="match status" value="2"/>
</dbReference>
<dbReference type="EnsemblMetazoa" id="SMAR011321-RA">
    <property type="protein sequence ID" value="SMAR011321-PA"/>
    <property type="gene ID" value="SMAR011321"/>
</dbReference>
<dbReference type="Proteomes" id="UP000014500">
    <property type="component" value="Unassembled WGS sequence"/>
</dbReference>
<keyword evidence="5 7" id="KW-0472">Membrane</keyword>
<dbReference type="InterPro" id="IPR003663">
    <property type="entry name" value="Sugar/inositol_transpt"/>
</dbReference>
<protein>
    <recommendedName>
        <fullName evidence="8">Major facilitator superfamily (MFS) profile domain-containing protein</fullName>
    </recommendedName>
</protein>
<evidence type="ECO:0000256" key="7">
    <source>
        <dbReference type="SAM" id="Phobius"/>
    </source>
</evidence>
<dbReference type="InterPro" id="IPR005829">
    <property type="entry name" value="Sugar_transporter_CS"/>
</dbReference>
<feature type="transmembrane region" description="Helical" evidence="7">
    <location>
        <begin position="343"/>
        <end position="363"/>
    </location>
</feature>
<dbReference type="InterPro" id="IPR005828">
    <property type="entry name" value="MFS_sugar_transport-like"/>
</dbReference>
<evidence type="ECO:0000313" key="9">
    <source>
        <dbReference type="EnsemblMetazoa" id="SMAR011321-PA"/>
    </source>
</evidence>
<comment type="similarity">
    <text evidence="6">Belongs to the major facilitator superfamily. Sugar transporter (TC 2.A.1.1) family.</text>
</comment>
<evidence type="ECO:0000313" key="10">
    <source>
        <dbReference type="Proteomes" id="UP000014500"/>
    </source>
</evidence>
<evidence type="ECO:0000256" key="5">
    <source>
        <dbReference type="ARBA" id="ARBA00023136"/>
    </source>
</evidence>
<feature type="transmembrane region" description="Helical" evidence="7">
    <location>
        <begin position="118"/>
        <end position="140"/>
    </location>
</feature>
<feature type="transmembrane region" description="Helical" evidence="7">
    <location>
        <begin position="313"/>
        <end position="336"/>
    </location>
</feature>
<reference evidence="9" key="2">
    <citation type="submission" date="2015-02" db="UniProtKB">
        <authorList>
            <consortium name="EnsemblMetazoa"/>
        </authorList>
    </citation>
    <scope>IDENTIFICATION</scope>
</reference>
<dbReference type="AlphaFoldDB" id="T1JC15"/>
<sequence length="481" mass="54054">RFNIRLLFAIVTIAVGSGFQYGYNIGVVNAPQKVMEDFINYTEGNRTKGSNFTESQVRAIWSSAVAIYAVGGMIGGLTTSIFAEKFGRKKGLMIVNTFSIVGGFILGFSKVLKSYEVIILGRLVIGYSSGLHVALAPLFLVEIAPLKWRGSIGSTFSVGYHNFYIIITNYWATPSFRDFTFVAHFIRYVLCVVITISLIIIPAVLQTSCLLFCPESPRFVLWKTQNVASTEKVLKWLRQKDDVTEELNLIKVEMDDASKIQKASYYGLIKDPVYRPLFYLSIMIMVSQQFSGINAIIYYSTQIFKDGGLSVEHALYATMVMGGVNVLVTILSMWFVERFGRRNLYLTDLFIEMIICVLITILLESSVSTSVCSTPVRIFCNCEKMSATTRKYELFRIILQKTKTSDQKFAFAVGQVCFIVLYIIVFASGLGSIPLFVVHELFDQNTRSLASSFAIFVNWLCNFIVGLTFPTLANEMHGYVF</sequence>
<proteinExistence type="inferred from homology"/>
<feature type="transmembrane region" description="Helical" evidence="7">
    <location>
        <begin position="185"/>
        <end position="213"/>
    </location>
</feature>
<feature type="domain" description="Major facilitator superfamily (MFS) profile" evidence="8">
    <location>
        <begin position="10"/>
        <end position="481"/>
    </location>
</feature>
<feature type="transmembrane region" description="Helical" evidence="7">
    <location>
        <begin position="409"/>
        <end position="437"/>
    </location>
</feature>
<dbReference type="STRING" id="126957.T1JC15"/>
<feature type="transmembrane region" description="Helical" evidence="7">
    <location>
        <begin position="152"/>
        <end position="173"/>
    </location>
</feature>
<dbReference type="PROSITE" id="PS00216">
    <property type="entry name" value="SUGAR_TRANSPORT_1"/>
    <property type="match status" value="1"/>
</dbReference>
<organism evidence="9 10">
    <name type="scientific">Strigamia maritima</name>
    <name type="common">European centipede</name>
    <name type="synonym">Geophilus maritimus</name>
    <dbReference type="NCBI Taxonomy" id="126957"/>
    <lineage>
        <taxon>Eukaryota</taxon>
        <taxon>Metazoa</taxon>
        <taxon>Ecdysozoa</taxon>
        <taxon>Arthropoda</taxon>
        <taxon>Myriapoda</taxon>
        <taxon>Chilopoda</taxon>
        <taxon>Pleurostigmophora</taxon>
        <taxon>Geophilomorpha</taxon>
        <taxon>Linotaeniidae</taxon>
        <taxon>Strigamia</taxon>
    </lineage>
</organism>
<dbReference type="PROSITE" id="PS50850">
    <property type="entry name" value="MFS"/>
    <property type="match status" value="1"/>
</dbReference>
<dbReference type="InterPro" id="IPR045263">
    <property type="entry name" value="GLUT"/>
</dbReference>
<feature type="transmembrane region" description="Helical" evidence="7">
    <location>
        <begin position="59"/>
        <end position="82"/>
    </location>
</feature>
<evidence type="ECO:0000256" key="1">
    <source>
        <dbReference type="ARBA" id="ARBA00004141"/>
    </source>
</evidence>
<dbReference type="eggNOG" id="KOG0569">
    <property type="taxonomic scope" value="Eukaryota"/>
</dbReference>
<dbReference type="GO" id="GO:0016020">
    <property type="term" value="C:membrane"/>
    <property type="evidence" value="ECO:0007669"/>
    <property type="project" value="UniProtKB-SubCell"/>
</dbReference>
<dbReference type="PRINTS" id="PR00171">
    <property type="entry name" value="SUGRTRNSPORT"/>
</dbReference>
<dbReference type="Gene3D" id="1.20.1250.20">
    <property type="entry name" value="MFS general substrate transporter like domains"/>
    <property type="match status" value="1"/>
</dbReference>
<comment type="subcellular location">
    <subcellularLocation>
        <location evidence="1">Membrane</location>
        <topology evidence="1">Multi-pass membrane protein</topology>
    </subcellularLocation>
</comment>
<feature type="transmembrane region" description="Helical" evidence="7">
    <location>
        <begin position="94"/>
        <end position="112"/>
    </location>
</feature>
<name>T1JC15_STRMM</name>
<keyword evidence="3 7" id="KW-0812">Transmembrane</keyword>
<feature type="transmembrane region" description="Helical" evidence="7">
    <location>
        <begin position="449"/>
        <end position="473"/>
    </location>
</feature>
<dbReference type="EMBL" id="JH432045">
    <property type="status" value="NOT_ANNOTATED_CDS"/>
    <property type="molecule type" value="Genomic_DNA"/>
</dbReference>
<dbReference type="SUPFAM" id="SSF103473">
    <property type="entry name" value="MFS general substrate transporter"/>
    <property type="match status" value="1"/>
</dbReference>
<dbReference type="PhylomeDB" id="T1JC15"/>
<feature type="transmembrane region" description="Helical" evidence="7">
    <location>
        <begin position="277"/>
        <end position="301"/>
    </location>
</feature>
<dbReference type="PANTHER" id="PTHR23503:SF8">
    <property type="entry name" value="FACILITATED GLUCOSE TRANSPORTER PROTEIN 1"/>
    <property type="match status" value="1"/>
</dbReference>
<dbReference type="OMA" id="CEESPRW"/>
<dbReference type="InterPro" id="IPR020846">
    <property type="entry name" value="MFS_dom"/>
</dbReference>
<dbReference type="InterPro" id="IPR036259">
    <property type="entry name" value="MFS_trans_sf"/>
</dbReference>
<keyword evidence="10" id="KW-1185">Reference proteome</keyword>
<evidence type="ECO:0000256" key="6">
    <source>
        <dbReference type="RuleBase" id="RU003346"/>
    </source>
</evidence>
<dbReference type="NCBIfam" id="TIGR00879">
    <property type="entry name" value="SP"/>
    <property type="match status" value="1"/>
</dbReference>
<reference evidence="10" key="1">
    <citation type="submission" date="2011-05" db="EMBL/GenBank/DDBJ databases">
        <authorList>
            <person name="Richards S.R."/>
            <person name="Qu J."/>
            <person name="Jiang H."/>
            <person name="Jhangiani S.N."/>
            <person name="Agravi P."/>
            <person name="Goodspeed R."/>
            <person name="Gross S."/>
            <person name="Mandapat C."/>
            <person name="Jackson L."/>
            <person name="Mathew T."/>
            <person name="Pu L."/>
            <person name="Thornton R."/>
            <person name="Saada N."/>
            <person name="Wilczek-Boney K.B."/>
            <person name="Lee S."/>
            <person name="Kovar C."/>
            <person name="Wu Y."/>
            <person name="Scherer S.E."/>
            <person name="Worley K.C."/>
            <person name="Muzny D.M."/>
            <person name="Gibbs R."/>
        </authorList>
    </citation>
    <scope>NUCLEOTIDE SEQUENCE</scope>
    <source>
        <strain evidence="10">Brora</strain>
    </source>
</reference>